<evidence type="ECO:0000259" key="4">
    <source>
        <dbReference type="PROSITE" id="PS01124"/>
    </source>
</evidence>
<dbReference type="AlphaFoldDB" id="A0A377LPZ1"/>
<accession>A0A377LPZ1</accession>
<dbReference type="Proteomes" id="UP000255106">
    <property type="component" value="Unassembled WGS sequence"/>
</dbReference>
<gene>
    <name evidence="5" type="primary">soxS_2</name>
    <name evidence="5" type="ORF">NCTC10005_00812</name>
</gene>
<keyword evidence="2" id="KW-0238">DNA-binding</keyword>
<proteinExistence type="predicted"/>
<dbReference type="SMART" id="SM00342">
    <property type="entry name" value="HTH_ARAC"/>
    <property type="match status" value="1"/>
</dbReference>
<dbReference type="Pfam" id="PF12833">
    <property type="entry name" value="HTH_18"/>
    <property type="match status" value="1"/>
</dbReference>
<dbReference type="PANTHER" id="PTHR47504:SF2">
    <property type="entry name" value="REGULATORY PROTEIN SOXS"/>
    <property type="match status" value="1"/>
</dbReference>
<dbReference type="GO" id="GO:0043565">
    <property type="term" value="F:sequence-specific DNA binding"/>
    <property type="evidence" value="ECO:0007669"/>
    <property type="project" value="InterPro"/>
</dbReference>
<evidence type="ECO:0000256" key="3">
    <source>
        <dbReference type="ARBA" id="ARBA00023163"/>
    </source>
</evidence>
<evidence type="ECO:0000256" key="2">
    <source>
        <dbReference type="ARBA" id="ARBA00023125"/>
    </source>
</evidence>
<feature type="domain" description="HTH araC/xylS-type" evidence="4">
    <location>
        <begin position="1"/>
        <end position="83"/>
    </location>
</feature>
<keyword evidence="1" id="KW-0805">Transcription regulation</keyword>
<dbReference type="GO" id="GO:0003700">
    <property type="term" value="F:DNA-binding transcription factor activity"/>
    <property type="evidence" value="ECO:0007669"/>
    <property type="project" value="InterPro"/>
</dbReference>
<keyword evidence="3" id="KW-0804">Transcription</keyword>
<evidence type="ECO:0000313" key="6">
    <source>
        <dbReference type="Proteomes" id="UP000255106"/>
    </source>
</evidence>
<evidence type="ECO:0000256" key="1">
    <source>
        <dbReference type="ARBA" id="ARBA00023015"/>
    </source>
</evidence>
<dbReference type="InterPro" id="IPR050959">
    <property type="entry name" value="MarA-like"/>
</dbReference>
<protein>
    <submittedName>
        <fullName evidence="5">Regulatory protein soxS</fullName>
    </submittedName>
</protein>
<reference evidence="5 6" key="1">
    <citation type="submission" date="2018-06" db="EMBL/GenBank/DDBJ databases">
        <authorList>
            <consortium name="Pathogen Informatics"/>
            <person name="Doyle S."/>
        </authorList>
    </citation>
    <scope>NUCLEOTIDE SEQUENCE [LARGE SCALE GENOMIC DNA]</scope>
    <source>
        <strain evidence="5 6">NCTC10005</strain>
    </source>
</reference>
<dbReference type="PANTHER" id="PTHR47504">
    <property type="entry name" value="RIGHT ORIGIN-BINDING PROTEIN"/>
    <property type="match status" value="1"/>
</dbReference>
<sequence length="168" mass="19293">MQHIDQPLNIDVGREKVGLFEMVFTEECSGTVMHQTLGEYIRQRRLLLAAQALRSTQRPIFDIAMDLGYVSQQTFSRVFRREFDRHAKRLPSPVELRLSVQRLLLPGHKLLGRHRFREVPSLTELYAALQQPAYLLGSFYPFRNGFEPQALRHLDNMLGDKMAGAVGG</sequence>
<evidence type="ECO:0000313" key="5">
    <source>
        <dbReference type="EMBL" id="STQ08162.1"/>
    </source>
</evidence>
<dbReference type="InterPro" id="IPR009057">
    <property type="entry name" value="Homeodomain-like_sf"/>
</dbReference>
<dbReference type="InterPro" id="IPR018060">
    <property type="entry name" value="HTH_AraC"/>
</dbReference>
<dbReference type="EMBL" id="UGJB01000004">
    <property type="protein sequence ID" value="STQ08162.1"/>
    <property type="molecule type" value="Genomic_DNA"/>
</dbReference>
<name>A0A377LPZ1_ENTCL</name>
<dbReference type="SUPFAM" id="SSF46689">
    <property type="entry name" value="Homeodomain-like"/>
    <property type="match status" value="1"/>
</dbReference>
<dbReference type="PROSITE" id="PS01124">
    <property type="entry name" value="HTH_ARAC_FAMILY_2"/>
    <property type="match status" value="1"/>
</dbReference>
<dbReference type="Gene3D" id="1.10.10.60">
    <property type="entry name" value="Homeodomain-like"/>
    <property type="match status" value="1"/>
</dbReference>
<organism evidence="5 6">
    <name type="scientific">Enterobacter cloacae</name>
    <dbReference type="NCBI Taxonomy" id="550"/>
    <lineage>
        <taxon>Bacteria</taxon>
        <taxon>Pseudomonadati</taxon>
        <taxon>Pseudomonadota</taxon>
        <taxon>Gammaproteobacteria</taxon>
        <taxon>Enterobacterales</taxon>
        <taxon>Enterobacteriaceae</taxon>
        <taxon>Enterobacter</taxon>
        <taxon>Enterobacter cloacae complex</taxon>
    </lineage>
</organism>